<dbReference type="GO" id="GO:0005886">
    <property type="term" value="C:plasma membrane"/>
    <property type="evidence" value="ECO:0007669"/>
    <property type="project" value="UniProtKB-SubCell"/>
</dbReference>
<dbReference type="FunFam" id="1.10.3370.10:FF:000001">
    <property type="entry name" value="Preprotein translocase subunit SecY"/>
    <property type="match status" value="1"/>
</dbReference>
<feature type="transmembrane region" description="Helical" evidence="10">
    <location>
        <begin position="147"/>
        <end position="167"/>
    </location>
</feature>
<comment type="caution">
    <text evidence="14">The sequence shown here is derived from an EMBL/GenBank/DDBJ whole genome shotgun (WGS) entry which is preliminary data.</text>
</comment>
<evidence type="ECO:0000256" key="12">
    <source>
        <dbReference type="RuleBase" id="RU003484"/>
    </source>
</evidence>
<comment type="subunit">
    <text evidence="10">Component of the Sec protein translocase complex. Heterotrimer consisting of SecY, SecE and SecG subunits. The heterotrimers can form oligomers, although 1 heterotrimer is thought to be able to translocate proteins. Interacts with the ribosome. Interacts with SecDF, and other proteins may be involved. Interacts with SecA.</text>
</comment>
<reference evidence="14 15" key="1">
    <citation type="journal article" date="2015" name="Nature">
        <title>rRNA introns, odd ribosomes, and small enigmatic genomes across a large radiation of phyla.</title>
        <authorList>
            <person name="Brown C.T."/>
            <person name="Hug L.A."/>
            <person name="Thomas B.C."/>
            <person name="Sharon I."/>
            <person name="Castelle C.J."/>
            <person name="Singh A."/>
            <person name="Wilkins M.J."/>
            <person name="Williams K.H."/>
            <person name="Banfield J.F."/>
        </authorList>
    </citation>
    <scope>NUCLEOTIDE SEQUENCE [LARGE SCALE GENOMIC DNA]</scope>
</reference>
<evidence type="ECO:0000256" key="4">
    <source>
        <dbReference type="ARBA" id="ARBA00022692"/>
    </source>
</evidence>
<evidence type="ECO:0000256" key="9">
    <source>
        <dbReference type="ARBA" id="ARBA00039733"/>
    </source>
</evidence>
<dbReference type="InterPro" id="IPR030659">
    <property type="entry name" value="SecY_CS"/>
</dbReference>
<evidence type="ECO:0000256" key="10">
    <source>
        <dbReference type="HAMAP-Rule" id="MF_01465"/>
    </source>
</evidence>
<dbReference type="PRINTS" id="PR00303">
    <property type="entry name" value="SECYTRNLCASE"/>
</dbReference>
<feature type="transmembrane region" description="Helical" evidence="10">
    <location>
        <begin position="390"/>
        <end position="411"/>
    </location>
</feature>
<dbReference type="PROSITE" id="PS00756">
    <property type="entry name" value="SECY_2"/>
    <property type="match status" value="1"/>
</dbReference>
<dbReference type="PROSITE" id="PS00755">
    <property type="entry name" value="SECY_1"/>
    <property type="match status" value="1"/>
</dbReference>
<keyword evidence="4 10" id="KW-0812">Transmembrane</keyword>
<evidence type="ECO:0000256" key="8">
    <source>
        <dbReference type="ARBA" id="ARBA00023136"/>
    </source>
</evidence>
<dbReference type="Pfam" id="PF00344">
    <property type="entry name" value="SecY"/>
    <property type="match status" value="1"/>
</dbReference>
<dbReference type="InterPro" id="IPR026593">
    <property type="entry name" value="SecY"/>
</dbReference>
<keyword evidence="3 10" id="KW-0813">Transport</keyword>
<dbReference type="Gene3D" id="1.10.3370.10">
    <property type="entry name" value="SecY subunit domain"/>
    <property type="match status" value="1"/>
</dbReference>
<dbReference type="Proteomes" id="UP000034063">
    <property type="component" value="Unassembled WGS sequence"/>
</dbReference>
<dbReference type="PANTHER" id="PTHR10906">
    <property type="entry name" value="SECY/SEC61-ALPHA FAMILY MEMBER"/>
    <property type="match status" value="1"/>
</dbReference>
<keyword evidence="10" id="KW-1003">Cell membrane</keyword>
<feature type="transmembrane region" description="Helical" evidence="10">
    <location>
        <begin position="211"/>
        <end position="231"/>
    </location>
</feature>
<dbReference type="InterPro" id="IPR023201">
    <property type="entry name" value="SecY_dom_sf"/>
</dbReference>
<dbReference type="GO" id="GO:0065002">
    <property type="term" value="P:intracellular protein transmembrane transport"/>
    <property type="evidence" value="ECO:0007669"/>
    <property type="project" value="UniProtKB-UniRule"/>
</dbReference>
<evidence type="ECO:0000256" key="13">
    <source>
        <dbReference type="RuleBase" id="RU004349"/>
    </source>
</evidence>
<sequence length="429" mass="46396">MNTILSPLINSWKTPELRKKILFTAALFVVFRLFAHIPTPGVDTGKLAQLFSQNQFLGLLDIFSGGTLVNFSVLALGINPYINASIIMQLLTIVFPVLEELQKEGEYGREKINQYTRMITVPLAAFQAIGMYALLKNQGIVSHVDPLTIVTVIVTMVAGTVLVMWLGELITEYGIGNGISLLIFAGIVGRMPVALGQTFASATPESATSSILLVGVALLVIGATVYINEAVRRIPVQYARRVRGNKVYGGGTSYLPLRVNQAGVIPIIFAVSMVLIPSLIGGFLQQVKQPTLIAIGKFLTFAFNPNGVWYNLIYFLLVIGFTYFYTAITFNPTKIASEIQKYGGFIPGIRPGSPTSSYLNYILTRITLAGALFLGVIAIFPSVAKGTTGMATLLIGGTGVLIVVSVVLETVKALEAQLVMRNYDGFLKD</sequence>
<dbReference type="SUPFAM" id="SSF103491">
    <property type="entry name" value="Preprotein translocase SecY subunit"/>
    <property type="match status" value="1"/>
</dbReference>
<evidence type="ECO:0000256" key="2">
    <source>
        <dbReference type="ARBA" id="ARBA00005751"/>
    </source>
</evidence>
<name>A0A0G1HL87_9BACT</name>
<feature type="transmembrane region" description="Helical" evidence="10">
    <location>
        <begin position="362"/>
        <end position="384"/>
    </location>
</feature>
<dbReference type="GO" id="GO:0006605">
    <property type="term" value="P:protein targeting"/>
    <property type="evidence" value="ECO:0007669"/>
    <property type="project" value="UniProtKB-UniRule"/>
</dbReference>
<accession>A0A0G1HL87</accession>
<dbReference type="InterPro" id="IPR002208">
    <property type="entry name" value="SecY/SEC61-alpha"/>
</dbReference>
<keyword evidence="7 10" id="KW-0811">Translocation</keyword>
<feature type="transmembrane region" description="Helical" evidence="10">
    <location>
        <begin position="264"/>
        <end position="287"/>
    </location>
</feature>
<dbReference type="GO" id="GO:0043952">
    <property type="term" value="P:protein transport by the Sec complex"/>
    <property type="evidence" value="ECO:0007669"/>
    <property type="project" value="UniProtKB-UniRule"/>
</dbReference>
<gene>
    <name evidence="10" type="primary">secY</name>
    <name evidence="14" type="ORF">UW37_C0009G0022</name>
</gene>
<comment type="function">
    <text evidence="10 11">The central subunit of the protein translocation channel SecYEG. Consists of two halves formed by TMs 1-5 and 6-10. These two domains form a lateral gate at the front which open onto the bilayer between TMs 2 and 7, and are clamped together by SecE at the back. The channel is closed by both a pore ring composed of hydrophobic SecY resides and a short helix (helix 2A) on the extracellular side of the membrane which forms a plug. The plug probably moves laterally to allow the channel to open. The ring and the pore may move independently.</text>
</comment>
<evidence type="ECO:0000313" key="15">
    <source>
        <dbReference type="Proteomes" id="UP000034063"/>
    </source>
</evidence>
<organism evidence="14 15">
    <name type="scientific">Candidatus Gottesmanbacteria bacterium GW2011_GWA2_44_17</name>
    <dbReference type="NCBI Taxonomy" id="1618444"/>
    <lineage>
        <taxon>Bacteria</taxon>
        <taxon>Candidatus Gottesmaniibacteriota</taxon>
    </lineage>
</organism>
<comment type="similarity">
    <text evidence="2 10 13">Belongs to the SecY/SEC61-alpha family.</text>
</comment>
<dbReference type="NCBIfam" id="TIGR00967">
    <property type="entry name" value="3a0501s007"/>
    <property type="match status" value="1"/>
</dbReference>
<feature type="transmembrane region" description="Helical" evidence="10">
    <location>
        <begin position="179"/>
        <end position="199"/>
    </location>
</feature>
<keyword evidence="8 10" id="KW-0472">Membrane</keyword>
<evidence type="ECO:0000256" key="11">
    <source>
        <dbReference type="RuleBase" id="RU000537"/>
    </source>
</evidence>
<feature type="transmembrane region" description="Helical" evidence="10">
    <location>
        <begin position="307"/>
        <end position="325"/>
    </location>
</feature>
<evidence type="ECO:0000313" key="14">
    <source>
        <dbReference type="EMBL" id="KKT47363.1"/>
    </source>
</evidence>
<dbReference type="PIRSF" id="PIRSF004557">
    <property type="entry name" value="SecY"/>
    <property type="match status" value="1"/>
</dbReference>
<evidence type="ECO:0000256" key="5">
    <source>
        <dbReference type="ARBA" id="ARBA00022927"/>
    </source>
</evidence>
<dbReference type="PATRIC" id="fig|1618444.3.peg.250"/>
<feature type="transmembrane region" description="Helical" evidence="10">
    <location>
        <begin position="118"/>
        <end position="135"/>
    </location>
</feature>
<dbReference type="EMBL" id="LCIB01000009">
    <property type="protein sequence ID" value="KKT47363.1"/>
    <property type="molecule type" value="Genomic_DNA"/>
</dbReference>
<feature type="transmembrane region" description="Helical" evidence="10">
    <location>
        <begin position="56"/>
        <end position="75"/>
    </location>
</feature>
<dbReference type="HAMAP" id="MF_01465">
    <property type="entry name" value="SecY"/>
    <property type="match status" value="1"/>
</dbReference>
<proteinExistence type="inferred from homology"/>
<comment type="subcellular location">
    <subcellularLocation>
        <location evidence="10">Cell membrane</location>
        <topology evidence="10">Multi-pass membrane protein</topology>
    </subcellularLocation>
    <subcellularLocation>
        <location evidence="1 12">Membrane</location>
        <topology evidence="1 12">Multi-pass membrane protein</topology>
    </subcellularLocation>
</comment>
<keyword evidence="5 10" id="KW-0653">Protein transport</keyword>
<evidence type="ECO:0000256" key="3">
    <source>
        <dbReference type="ARBA" id="ARBA00022448"/>
    </source>
</evidence>
<evidence type="ECO:0000256" key="7">
    <source>
        <dbReference type="ARBA" id="ARBA00023010"/>
    </source>
</evidence>
<feature type="transmembrane region" description="Helical" evidence="10">
    <location>
        <begin position="20"/>
        <end position="35"/>
    </location>
</feature>
<evidence type="ECO:0000256" key="1">
    <source>
        <dbReference type="ARBA" id="ARBA00004141"/>
    </source>
</evidence>
<dbReference type="AlphaFoldDB" id="A0A0G1HL87"/>
<protein>
    <recommendedName>
        <fullName evidence="9 10">Protein translocase subunit SecY</fullName>
    </recommendedName>
</protein>
<evidence type="ECO:0000256" key="6">
    <source>
        <dbReference type="ARBA" id="ARBA00022989"/>
    </source>
</evidence>
<keyword evidence="6 10" id="KW-1133">Transmembrane helix</keyword>